<dbReference type="EMBL" id="JAQIZT010000008">
    <property type="protein sequence ID" value="KAJ6988663.1"/>
    <property type="molecule type" value="Genomic_DNA"/>
</dbReference>
<name>A0AAD6MN70_9ROSI</name>
<proteinExistence type="predicted"/>
<dbReference type="SUPFAM" id="SSF48173">
    <property type="entry name" value="Cryptochrome/photolyase FAD-binding domain"/>
    <property type="match status" value="1"/>
</dbReference>
<gene>
    <name evidence="2" type="ORF">NC653_021551</name>
</gene>
<protein>
    <submittedName>
        <fullName evidence="2">Uncharacterized protein</fullName>
    </submittedName>
</protein>
<accession>A0AAD6MN70</accession>
<comment type="caution">
    <text evidence="2">The sequence shown here is derived from an EMBL/GenBank/DDBJ whole genome shotgun (WGS) entry which is preliminary data.</text>
</comment>
<dbReference type="InterPro" id="IPR036134">
    <property type="entry name" value="Crypto/Photolyase_FAD-like_sf"/>
</dbReference>
<dbReference type="AlphaFoldDB" id="A0AAD6MN70"/>
<sequence>MPIRSILRLGDRDGLVTHLESDILGWQYISSSLPDAHELERLDNPEIQGSKFEPEEHLAKAIFKMWEMEAAARASNSSGTVEVVLDNTDDTENLAIPKVVLKDKALCPAKGPKNQNYKNIPAHRKRSKFIEEERRQTYKLHNDDHVVGTSRKDDELCSAQSSASKKQATSRCSFSVPRCCSSSECKPSQECESSDLKQSWEAHNEMEQSSCKDGKQLHF</sequence>
<evidence type="ECO:0000256" key="1">
    <source>
        <dbReference type="SAM" id="MobiDB-lite"/>
    </source>
</evidence>
<evidence type="ECO:0000313" key="2">
    <source>
        <dbReference type="EMBL" id="KAJ6988663.1"/>
    </source>
</evidence>
<feature type="compositionally biased region" description="Basic and acidic residues" evidence="1">
    <location>
        <begin position="194"/>
        <end position="219"/>
    </location>
</feature>
<feature type="region of interest" description="Disordered" evidence="1">
    <location>
        <begin position="176"/>
        <end position="219"/>
    </location>
</feature>
<reference evidence="2" key="1">
    <citation type="journal article" date="2023" name="Mol. Ecol. Resour.">
        <title>Chromosome-level genome assembly of a triploid poplar Populus alba 'Berolinensis'.</title>
        <authorList>
            <person name="Chen S."/>
            <person name="Yu Y."/>
            <person name="Wang X."/>
            <person name="Wang S."/>
            <person name="Zhang T."/>
            <person name="Zhou Y."/>
            <person name="He R."/>
            <person name="Meng N."/>
            <person name="Wang Y."/>
            <person name="Liu W."/>
            <person name="Liu Z."/>
            <person name="Liu J."/>
            <person name="Guo Q."/>
            <person name="Huang H."/>
            <person name="Sederoff R.R."/>
            <person name="Wang G."/>
            <person name="Qu G."/>
            <person name="Chen S."/>
        </authorList>
    </citation>
    <scope>NUCLEOTIDE SEQUENCE</scope>
    <source>
        <strain evidence="2">SC-2020</strain>
    </source>
</reference>
<keyword evidence="3" id="KW-1185">Reference proteome</keyword>
<organism evidence="2 3">
    <name type="scientific">Populus alba x Populus x berolinensis</name>
    <dbReference type="NCBI Taxonomy" id="444605"/>
    <lineage>
        <taxon>Eukaryota</taxon>
        <taxon>Viridiplantae</taxon>
        <taxon>Streptophyta</taxon>
        <taxon>Embryophyta</taxon>
        <taxon>Tracheophyta</taxon>
        <taxon>Spermatophyta</taxon>
        <taxon>Magnoliopsida</taxon>
        <taxon>eudicotyledons</taxon>
        <taxon>Gunneridae</taxon>
        <taxon>Pentapetalae</taxon>
        <taxon>rosids</taxon>
        <taxon>fabids</taxon>
        <taxon>Malpighiales</taxon>
        <taxon>Salicaceae</taxon>
        <taxon>Saliceae</taxon>
        <taxon>Populus</taxon>
    </lineage>
</organism>
<evidence type="ECO:0000313" key="3">
    <source>
        <dbReference type="Proteomes" id="UP001164929"/>
    </source>
</evidence>
<dbReference type="Proteomes" id="UP001164929">
    <property type="component" value="Chromosome 8"/>
</dbReference>